<reference evidence="2" key="1">
    <citation type="submission" date="2020-03" db="EMBL/GenBank/DDBJ databases">
        <authorList>
            <person name="Weist P."/>
        </authorList>
    </citation>
    <scope>NUCLEOTIDE SEQUENCE</scope>
</reference>
<organism evidence="2 3">
    <name type="scientific">Pleuronectes platessa</name>
    <name type="common">European plaice</name>
    <dbReference type="NCBI Taxonomy" id="8262"/>
    <lineage>
        <taxon>Eukaryota</taxon>
        <taxon>Metazoa</taxon>
        <taxon>Chordata</taxon>
        <taxon>Craniata</taxon>
        <taxon>Vertebrata</taxon>
        <taxon>Euteleostomi</taxon>
        <taxon>Actinopterygii</taxon>
        <taxon>Neopterygii</taxon>
        <taxon>Teleostei</taxon>
        <taxon>Neoteleostei</taxon>
        <taxon>Acanthomorphata</taxon>
        <taxon>Carangaria</taxon>
        <taxon>Pleuronectiformes</taxon>
        <taxon>Pleuronectoidei</taxon>
        <taxon>Pleuronectidae</taxon>
        <taxon>Pleuronectes</taxon>
    </lineage>
</organism>
<proteinExistence type="predicted"/>
<evidence type="ECO:0000313" key="2">
    <source>
        <dbReference type="EMBL" id="CAB1425831.1"/>
    </source>
</evidence>
<accession>A0A9N7U8H5</accession>
<feature type="region of interest" description="Disordered" evidence="1">
    <location>
        <begin position="1"/>
        <end position="88"/>
    </location>
</feature>
<evidence type="ECO:0000313" key="3">
    <source>
        <dbReference type="Proteomes" id="UP001153269"/>
    </source>
</evidence>
<name>A0A9N7U8H5_PLEPL</name>
<feature type="compositionally biased region" description="Basic and acidic residues" evidence="1">
    <location>
        <begin position="1"/>
        <end position="10"/>
    </location>
</feature>
<protein>
    <submittedName>
        <fullName evidence="2">Uncharacterized protein</fullName>
    </submittedName>
</protein>
<sequence>MGVEEWENRYKGHGKPQLSDFLDDEEDNVILRMGPAYPEPSHTPIRQNTQRSGYLPPPYPEGYDTIDRRRKRTIRNPGGLLGTEADKTREEAFPSDLARLREKRGELFMRQVEEMQEEEERMSSCLRPYKNGLLYKTRMWAKNELDHTLENYVAYKKEEDARRRSRFHFDLDGSEDMQYAMEAEEDIDDMAFGAEDYHPEIARHYKDRYSLSYDGHSENYQGLREKKPGKGRIGGWTPEAMLSPVEEPSDEYVDPMDELQCLVETVSEYLAEKEEEISKYGSLPKSNKSRLSSLGSNRTDSFGDEPVSSAKDPKAETPQSQDSSDQAVSGKMSPRSNVPKQKEACSQGS</sequence>
<dbReference type="EMBL" id="CADEAL010000836">
    <property type="protein sequence ID" value="CAB1425831.1"/>
    <property type="molecule type" value="Genomic_DNA"/>
</dbReference>
<feature type="compositionally biased region" description="Polar residues" evidence="1">
    <location>
        <begin position="334"/>
        <end position="349"/>
    </location>
</feature>
<dbReference type="AlphaFoldDB" id="A0A9N7U8H5"/>
<keyword evidence="3" id="KW-1185">Reference proteome</keyword>
<comment type="caution">
    <text evidence="2">The sequence shown here is derived from an EMBL/GenBank/DDBJ whole genome shotgun (WGS) entry which is preliminary data.</text>
</comment>
<feature type="region of interest" description="Disordered" evidence="1">
    <location>
        <begin position="277"/>
        <end position="349"/>
    </location>
</feature>
<dbReference type="Proteomes" id="UP001153269">
    <property type="component" value="Unassembled WGS sequence"/>
</dbReference>
<gene>
    <name evidence="2" type="ORF">PLEPLA_LOCUS13764</name>
</gene>
<feature type="compositionally biased region" description="Polar residues" evidence="1">
    <location>
        <begin position="284"/>
        <end position="300"/>
    </location>
</feature>
<evidence type="ECO:0000256" key="1">
    <source>
        <dbReference type="SAM" id="MobiDB-lite"/>
    </source>
</evidence>
<feature type="compositionally biased region" description="Polar residues" evidence="1">
    <location>
        <begin position="317"/>
        <end position="327"/>
    </location>
</feature>